<dbReference type="GO" id="GO:0070842">
    <property type="term" value="P:aggresome assembly"/>
    <property type="evidence" value="ECO:0007669"/>
    <property type="project" value="TreeGrafter"/>
</dbReference>
<keyword evidence="7" id="KW-1185">Reference proteome</keyword>
<sequence>MESSPDSYSKQKNHHDLRQLNQIIQNIEIEQQGLFNENQLFNDKNLDEIVQYDQIDNQQQQEEEEEIKSNFNDLRGKQFKNNNSNSSQKNKRKNKYFYNSSDSSQTSSQEISEQNSLSRYLDEKFNSDNIYNNEDDDDYDDEYDINQYNNDNNHNNNESNQNENLNLNQQEFQQENSEDFLNSQDNNETDSDEISFSSNENCSSKKKDKGKQLDLRDSHNVRNLEEIVTCFICMSRATNAMMCPNCSKMCCGSCINDVQIKRQWITEQKNECPHCRSFLTVNLLVNCRFASDINLALDNFTEKQNLLTKKQKNDDKCKEHDNKMKYFCKSCQTPICSDCAMFGQTHKGHEFDHLSKVYDAQMIIVNKEMKKLKKKQNTIFLNQQNYYYYLKQLIQVEGLNKLY</sequence>
<proteinExistence type="predicted"/>
<dbReference type="PANTHER" id="PTHR36754">
    <property type="entry name" value="E3 UBIQUITIN-PROTEIN LIGASE TRIM37"/>
    <property type="match status" value="1"/>
</dbReference>
<evidence type="ECO:0000256" key="2">
    <source>
        <dbReference type="PROSITE-ProRule" id="PRU00024"/>
    </source>
</evidence>
<dbReference type="GO" id="GO:0005164">
    <property type="term" value="F:tumor necrosis factor receptor binding"/>
    <property type="evidence" value="ECO:0007669"/>
    <property type="project" value="TreeGrafter"/>
</dbReference>
<keyword evidence="1" id="KW-0479">Metal-binding</keyword>
<dbReference type="CDD" id="cd19756">
    <property type="entry name" value="Bbox2"/>
    <property type="match status" value="1"/>
</dbReference>
<evidence type="ECO:0000259" key="5">
    <source>
        <dbReference type="PROSITE" id="PS50119"/>
    </source>
</evidence>
<feature type="compositionally biased region" description="Low complexity" evidence="3">
    <location>
        <begin position="79"/>
        <end position="88"/>
    </location>
</feature>
<dbReference type="GO" id="GO:0051865">
    <property type="term" value="P:protein autoubiquitination"/>
    <property type="evidence" value="ECO:0007669"/>
    <property type="project" value="TreeGrafter"/>
</dbReference>
<evidence type="ECO:0000259" key="4">
    <source>
        <dbReference type="PROSITE" id="PS50089"/>
    </source>
</evidence>
<gene>
    <name evidence="6" type="ORF">PPERSA_06249</name>
</gene>
<keyword evidence="2" id="KW-0863">Zinc-finger</keyword>
<dbReference type="PANTHER" id="PTHR36754:SF2">
    <property type="entry name" value="E3 UBIQUITIN-PROTEIN LIGASE TRIM37"/>
    <property type="match status" value="1"/>
</dbReference>
<dbReference type="PROSITE" id="PS50119">
    <property type="entry name" value="ZF_BBOX"/>
    <property type="match status" value="1"/>
</dbReference>
<feature type="compositionally biased region" description="Low complexity" evidence="3">
    <location>
        <begin position="145"/>
        <end position="162"/>
    </location>
</feature>
<feature type="compositionally biased region" description="Acidic residues" evidence="3">
    <location>
        <begin position="133"/>
        <end position="144"/>
    </location>
</feature>
<comment type="caution">
    <text evidence="6">The sequence shown here is derived from an EMBL/GenBank/DDBJ whole genome shotgun (WGS) entry which is preliminary data.</text>
</comment>
<reference evidence="6 7" key="1">
    <citation type="journal article" date="2015" name="Sci. Rep.">
        <title>Genome of the facultative scuticociliatosis pathogen Pseudocohnilembus persalinus provides insight into its virulence through horizontal gene transfer.</title>
        <authorList>
            <person name="Xiong J."/>
            <person name="Wang G."/>
            <person name="Cheng J."/>
            <person name="Tian M."/>
            <person name="Pan X."/>
            <person name="Warren A."/>
            <person name="Jiang C."/>
            <person name="Yuan D."/>
            <person name="Miao W."/>
        </authorList>
    </citation>
    <scope>NUCLEOTIDE SEQUENCE [LARGE SCALE GENOMIC DNA]</scope>
    <source>
        <strain evidence="6">36N120E</strain>
    </source>
</reference>
<dbReference type="Gene3D" id="3.30.160.60">
    <property type="entry name" value="Classic Zinc Finger"/>
    <property type="match status" value="1"/>
</dbReference>
<dbReference type="GO" id="GO:0006513">
    <property type="term" value="P:protein monoubiquitination"/>
    <property type="evidence" value="ECO:0007669"/>
    <property type="project" value="TreeGrafter"/>
</dbReference>
<dbReference type="SUPFAM" id="SSF57845">
    <property type="entry name" value="B-box zinc-binding domain"/>
    <property type="match status" value="1"/>
</dbReference>
<dbReference type="Gene3D" id="3.30.40.10">
    <property type="entry name" value="Zinc/RING finger domain, C3HC4 (zinc finger)"/>
    <property type="match status" value="1"/>
</dbReference>
<feature type="compositionally biased region" description="Low complexity" evidence="3">
    <location>
        <begin position="99"/>
        <end position="115"/>
    </location>
</feature>
<feature type="region of interest" description="Disordered" evidence="3">
    <location>
        <begin position="127"/>
        <end position="162"/>
    </location>
</feature>
<dbReference type="SUPFAM" id="SSF57850">
    <property type="entry name" value="RING/U-box"/>
    <property type="match status" value="1"/>
</dbReference>
<dbReference type="GO" id="GO:0061630">
    <property type="term" value="F:ubiquitin protein ligase activity"/>
    <property type="evidence" value="ECO:0007669"/>
    <property type="project" value="TreeGrafter"/>
</dbReference>
<dbReference type="Pfam" id="PF00643">
    <property type="entry name" value="zf-B_box"/>
    <property type="match status" value="1"/>
</dbReference>
<dbReference type="AlphaFoldDB" id="A0A0V0QVQ3"/>
<keyword evidence="2" id="KW-0862">Zinc</keyword>
<feature type="region of interest" description="Disordered" evidence="3">
    <location>
        <begin position="57"/>
        <end position="115"/>
    </location>
</feature>
<dbReference type="EMBL" id="LDAU01000097">
    <property type="protein sequence ID" value="KRX06278.1"/>
    <property type="molecule type" value="Genomic_DNA"/>
</dbReference>
<feature type="domain" description="RING-type" evidence="4">
    <location>
        <begin position="230"/>
        <end position="276"/>
    </location>
</feature>
<evidence type="ECO:0000313" key="7">
    <source>
        <dbReference type="Proteomes" id="UP000054937"/>
    </source>
</evidence>
<protein>
    <recommendedName>
        <fullName evidence="8">RING-type domain-containing protein</fullName>
    </recommendedName>
</protein>
<dbReference type="GO" id="GO:0016235">
    <property type="term" value="C:aggresome"/>
    <property type="evidence" value="ECO:0007669"/>
    <property type="project" value="TreeGrafter"/>
</dbReference>
<dbReference type="PROSITE" id="PS50089">
    <property type="entry name" value="ZF_RING_2"/>
    <property type="match status" value="1"/>
</dbReference>
<evidence type="ECO:0000313" key="6">
    <source>
        <dbReference type="EMBL" id="KRX06278.1"/>
    </source>
</evidence>
<dbReference type="SMART" id="SM00336">
    <property type="entry name" value="BBOX"/>
    <property type="match status" value="1"/>
</dbReference>
<dbReference type="GO" id="GO:0005778">
    <property type="term" value="C:peroxisomal membrane"/>
    <property type="evidence" value="ECO:0007669"/>
    <property type="project" value="TreeGrafter"/>
</dbReference>
<dbReference type="InParanoid" id="A0A0V0QVQ3"/>
<dbReference type="Proteomes" id="UP000054937">
    <property type="component" value="Unassembled WGS sequence"/>
</dbReference>
<organism evidence="6 7">
    <name type="scientific">Pseudocohnilembus persalinus</name>
    <name type="common">Ciliate</name>
    <dbReference type="NCBI Taxonomy" id="266149"/>
    <lineage>
        <taxon>Eukaryota</taxon>
        <taxon>Sar</taxon>
        <taxon>Alveolata</taxon>
        <taxon>Ciliophora</taxon>
        <taxon>Intramacronucleata</taxon>
        <taxon>Oligohymenophorea</taxon>
        <taxon>Scuticociliatia</taxon>
        <taxon>Philasterida</taxon>
        <taxon>Pseudocohnilembidae</taxon>
        <taxon>Pseudocohnilembus</taxon>
    </lineage>
</organism>
<feature type="domain" description="B box-type" evidence="5">
    <location>
        <begin position="312"/>
        <end position="354"/>
    </location>
</feature>
<evidence type="ECO:0000256" key="1">
    <source>
        <dbReference type="ARBA" id="ARBA00022723"/>
    </source>
</evidence>
<dbReference type="InterPro" id="IPR001841">
    <property type="entry name" value="Znf_RING"/>
</dbReference>
<evidence type="ECO:0000256" key="3">
    <source>
        <dbReference type="SAM" id="MobiDB-lite"/>
    </source>
</evidence>
<dbReference type="GO" id="GO:0031625">
    <property type="term" value="F:ubiquitin protein ligase binding"/>
    <property type="evidence" value="ECO:0007669"/>
    <property type="project" value="TreeGrafter"/>
</dbReference>
<name>A0A0V0QVQ3_PSEPJ</name>
<evidence type="ECO:0008006" key="8">
    <source>
        <dbReference type="Google" id="ProtNLM"/>
    </source>
</evidence>
<dbReference type="CDD" id="cd16619">
    <property type="entry name" value="mRING-HC-C4C4_TRIM37_C-VIII"/>
    <property type="match status" value="1"/>
</dbReference>
<feature type="region of interest" description="Disordered" evidence="3">
    <location>
        <begin position="174"/>
        <end position="209"/>
    </location>
</feature>
<dbReference type="GO" id="GO:0008270">
    <property type="term" value="F:zinc ion binding"/>
    <property type="evidence" value="ECO:0007669"/>
    <property type="project" value="UniProtKB-KW"/>
</dbReference>
<dbReference type="InterPro" id="IPR000315">
    <property type="entry name" value="Znf_B-box"/>
</dbReference>
<dbReference type="OrthoDB" id="293662at2759"/>
<dbReference type="InterPro" id="IPR013083">
    <property type="entry name" value="Znf_RING/FYVE/PHD"/>
</dbReference>
<accession>A0A0V0QVQ3</accession>
<dbReference type="InterPro" id="IPR053003">
    <property type="entry name" value="TRIM_RBCC_E3_ubiq-ligases"/>
</dbReference>